<feature type="transmembrane region" description="Helical" evidence="7">
    <location>
        <begin position="352"/>
        <end position="375"/>
    </location>
</feature>
<feature type="transmembrane region" description="Helical" evidence="7">
    <location>
        <begin position="100"/>
        <end position="126"/>
    </location>
</feature>
<feature type="transmembrane region" description="Helical" evidence="7">
    <location>
        <begin position="410"/>
        <end position="431"/>
    </location>
</feature>
<feature type="domain" description="TRAP C4-dicarboxylate transport system permease DctM subunit" evidence="8">
    <location>
        <begin position="15"/>
        <end position="427"/>
    </location>
</feature>
<feature type="transmembrane region" description="Helical" evidence="7">
    <location>
        <begin position="61"/>
        <end position="79"/>
    </location>
</feature>
<keyword evidence="3" id="KW-0997">Cell inner membrane</keyword>
<dbReference type="NCBIfam" id="TIGR00786">
    <property type="entry name" value="dctM"/>
    <property type="match status" value="1"/>
</dbReference>
<feature type="transmembrane region" description="Helical" evidence="7">
    <location>
        <begin position="178"/>
        <end position="201"/>
    </location>
</feature>
<dbReference type="InterPro" id="IPR010656">
    <property type="entry name" value="DctM"/>
</dbReference>
<evidence type="ECO:0000313" key="9">
    <source>
        <dbReference type="EMBL" id="MBI5249074.1"/>
    </source>
</evidence>
<feature type="transmembrane region" description="Helical" evidence="7">
    <location>
        <begin position="284"/>
        <end position="303"/>
    </location>
</feature>
<dbReference type="Proteomes" id="UP000807825">
    <property type="component" value="Unassembled WGS sequence"/>
</dbReference>
<dbReference type="PIRSF" id="PIRSF006066">
    <property type="entry name" value="HI0050"/>
    <property type="match status" value="1"/>
</dbReference>
<keyword evidence="4 7" id="KW-0812">Transmembrane</keyword>
<keyword evidence="2" id="KW-1003">Cell membrane</keyword>
<evidence type="ECO:0000256" key="4">
    <source>
        <dbReference type="ARBA" id="ARBA00022692"/>
    </source>
</evidence>
<feature type="transmembrane region" description="Helical" evidence="7">
    <location>
        <begin position="146"/>
        <end position="166"/>
    </location>
</feature>
<evidence type="ECO:0000259" key="8">
    <source>
        <dbReference type="Pfam" id="PF06808"/>
    </source>
</evidence>
<dbReference type="InterPro" id="IPR004681">
    <property type="entry name" value="TRAP_DctM"/>
</dbReference>
<feature type="transmembrane region" description="Helical" evidence="7">
    <location>
        <begin position="231"/>
        <end position="264"/>
    </location>
</feature>
<protein>
    <submittedName>
        <fullName evidence="9">TRAP transporter large permease</fullName>
    </submittedName>
</protein>
<dbReference type="PANTHER" id="PTHR33362:SF5">
    <property type="entry name" value="C4-DICARBOXYLATE TRAP TRANSPORTER LARGE PERMEASE PROTEIN DCTM"/>
    <property type="match status" value="1"/>
</dbReference>
<feature type="transmembrane region" description="Helical" evidence="7">
    <location>
        <begin position="6"/>
        <end position="24"/>
    </location>
</feature>
<evidence type="ECO:0000256" key="6">
    <source>
        <dbReference type="ARBA" id="ARBA00023136"/>
    </source>
</evidence>
<dbReference type="Pfam" id="PF06808">
    <property type="entry name" value="DctM"/>
    <property type="match status" value="1"/>
</dbReference>
<evidence type="ECO:0000256" key="1">
    <source>
        <dbReference type="ARBA" id="ARBA00004429"/>
    </source>
</evidence>
<evidence type="ECO:0000256" key="3">
    <source>
        <dbReference type="ARBA" id="ARBA00022519"/>
    </source>
</evidence>
<dbReference type="AlphaFoldDB" id="A0A9D6Z2R0"/>
<evidence type="ECO:0000256" key="2">
    <source>
        <dbReference type="ARBA" id="ARBA00022475"/>
    </source>
</evidence>
<gene>
    <name evidence="9" type="ORF">HY912_06225</name>
</gene>
<comment type="subcellular location">
    <subcellularLocation>
        <location evidence="1">Cell inner membrane</location>
        <topology evidence="1">Multi-pass membrane protein</topology>
    </subcellularLocation>
</comment>
<dbReference type="EMBL" id="JACRDE010000178">
    <property type="protein sequence ID" value="MBI5249074.1"/>
    <property type="molecule type" value="Genomic_DNA"/>
</dbReference>
<evidence type="ECO:0000256" key="5">
    <source>
        <dbReference type="ARBA" id="ARBA00022989"/>
    </source>
</evidence>
<dbReference type="GO" id="GO:0005886">
    <property type="term" value="C:plasma membrane"/>
    <property type="evidence" value="ECO:0007669"/>
    <property type="project" value="UniProtKB-SubCell"/>
</dbReference>
<sequence>MMADPVLVGSLGALVVVILIFLGMPIAFAMMFVGFSGICVLSSLDAAMPVTASTMWEVASFYPYTVIPLFIVMGSFAGSSGMTRDLYSSFEKWSRRVPGGLAIATIGACGAFAAVSGSSVATAAAMGTVALPEMDRFKYDPKLSTGSVAAGGTLGFLIPPSIGFVVYGMLTEQSIGKLLISGIFPGILLMFAYMSVVLVWVKLWPDSAPRNLEPVSWREKFAAVNGVKEPLFLFLFVIGGIYAGLFTPDEAAAVGATLLLALSFIKRKLTWPALFTALTESVRISVMVLMLVAGANVFSYFMALSTIPVQAANWVTSLEVSRYVIHAMILFIYLILGCFLDAISMMVLTMPVVFPIILALHFDPIWFGVIAVLMMEAGLITPPMGLNLFTVAGVAKGVKLETVIKGAAPFLVAIIFVAIILTMFPKIALFLPNMMRG</sequence>
<evidence type="ECO:0000256" key="7">
    <source>
        <dbReference type="SAM" id="Phobius"/>
    </source>
</evidence>
<reference evidence="9" key="1">
    <citation type="submission" date="2020-07" db="EMBL/GenBank/DDBJ databases">
        <title>Huge and variable diversity of episymbiotic CPR bacteria and DPANN archaea in groundwater ecosystems.</title>
        <authorList>
            <person name="He C.Y."/>
            <person name="Keren R."/>
            <person name="Whittaker M."/>
            <person name="Farag I.F."/>
            <person name="Doudna J."/>
            <person name="Cate J.H.D."/>
            <person name="Banfield J.F."/>
        </authorList>
    </citation>
    <scope>NUCLEOTIDE SEQUENCE</scope>
    <source>
        <strain evidence="9">NC_groundwater_1664_Pr3_B-0.1um_52_9</strain>
    </source>
</reference>
<dbReference type="PANTHER" id="PTHR33362">
    <property type="entry name" value="SIALIC ACID TRAP TRANSPORTER PERMEASE PROTEIN SIAT-RELATED"/>
    <property type="match status" value="1"/>
</dbReference>
<keyword evidence="5 7" id="KW-1133">Transmembrane helix</keyword>
<organism evidence="9 10">
    <name type="scientific">Desulfomonile tiedjei</name>
    <dbReference type="NCBI Taxonomy" id="2358"/>
    <lineage>
        <taxon>Bacteria</taxon>
        <taxon>Pseudomonadati</taxon>
        <taxon>Thermodesulfobacteriota</taxon>
        <taxon>Desulfomonilia</taxon>
        <taxon>Desulfomonilales</taxon>
        <taxon>Desulfomonilaceae</taxon>
        <taxon>Desulfomonile</taxon>
    </lineage>
</organism>
<dbReference type="GO" id="GO:0022857">
    <property type="term" value="F:transmembrane transporter activity"/>
    <property type="evidence" value="ECO:0007669"/>
    <property type="project" value="TreeGrafter"/>
</dbReference>
<accession>A0A9D6Z2R0</accession>
<proteinExistence type="predicted"/>
<keyword evidence="6 7" id="KW-0472">Membrane</keyword>
<feature type="transmembrane region" description="Helical" evidence="7">
    <location>
        <begin position="323"/>
        <end position="340"/>
    </location>
</feature>
<comment type="caution">
    <text evidence="9">The sequence shown here is derived from an EMBL/GenBank/DDBJ whole genome shotgun (WGS) entry which is preliminary data.</text>
</comment>
<evidence type="ECO:0000313" key="10">
    <source>
        <dbReference type="Proteomes" id="UP000807825"/>
    </source>
</evidence>
<name>A0A9D6Z2R0_9BACT</name>